<keyword evidence="2" id="KW-0436">Ligase</keyword>
<accession>A0A5N0A0U1</accession>
<dbReference type="Proteomes" id="UP000412028">
    <property type="component" value="Unassembled WGS sequence"/>
</dbReference>
<dbReference type="Gene3D" id="2.30.30.100">
    <property type="match status" value="1"/>
</dbReference>
<dbReference type="GO" id="GO:0004077">
    <property type="term" value="F:biotin--[biotin carboxyl-carrier protein] ligase activity"/>
    <property type="evidence" value="ECO:0007669"/>
    <property type="project" value="TreeGrafter"/>
</dbReference>
<dbReference type="PANTHER" id="PTHR12835">
    <property type="entry name" value="BIOTIN PROTEIN LIGASE"/>
    <property type="match status" value="1"/>
</dbReference>
<evidence type="ECO:0000313" key="3">
    <source>
        <dbReference type="Proteomes" id="UP000412028"/>
    </source>
</evidence>
<dbReference type="GO" id="GO:0005737">
    <property type="term" value="C:cytoplasm"/>
    <property type="evidence" value="ECO:0007669"/>
    <property type="project" value="TreeGrafter"/>
</dbReference>
<dbReference type="Pfam" id="PF03099">
    <property type="entry name" value="BPL_LplA_LipB"/>
    <property type="match status" value="1"/>
</dbReference>
<dbReference type="InterPro" id="IPR045864">
    <property type="entry name" value="aa-tRNA-synth_II/BPL/LPL"/>
</dbReference>
<gene>
    <name evidence="2" type="ORF">EMO89_04015</name>
</gene>
<evidence type="ECO:0000259" key="1">
    <source>
        <dbReference type="Pfam" id="PF03099"/>
    </source>
</evidence>
<dbReference type="SUPFAM" id="SSF55681">
    <property type="entry name" value="Class II aaRS and biotin synthetases"/>
    <property type="match status" value="2"/>
</dbReference>
<name>A0A5N0A0U1_9BIFI</name>
<feature type="domain" description="BPL/LPL catalytic" evidence="1">
    <location>
        <begin position="132"/>
        <end position="283"/>
    </location>
</feature>
<organism evidence="2 3">
    <name type="scientific">Bifidobacterium tissieri</name>
    <dbReference type="NCBI Taxonomy" id="1630162"/>
    <lineage>
        <taxon>Bacteria</taxon>
        <taxon>Bacillati</taxon>
        <taxon>Actinomycetota</taxon>
        <taxon>Actinomycetes</taxon>
        <taxon>Bifidobacteriales</taxon>
        <taxon>Bifidobacteriaceae</taxon>
        <taxon>Bifidobacterium</taxon>
    </lineage>
</organism>
<reference evidence="2 3" key="1">
    <citation type="journal article" date="2019" name="Syst. Appl. Microbiol.">
        <title>Characterization of Bifidobacterium species in feaces of the Egyptian fruit bat: Description of B. vespertilionis sp. nov. and B. rousetti sp. nov.</title>
        <authorList>
            <person name="Modesto M."/>
            <person name="Satti M."/>
            <person name="Watanabe K."/>
            <person name="Puglisi E."/>
            <person name="Morelli L."/>
            <person name="Huang C.-H."/>
            <person name="Liou J.-S."/>
            <person name="Miyashita M."/>
            <person name="Tamura T."/>
            <person name="Saito S."/>
            <person name="Mori K."/>
            <person name="Huang L."/>
            <person name="Sciavilla P."/>
            <person name="Sandri C."/>
            <person name="Spiezio C."/>
            <person name="Vitali F."/>
            <person name="Cavalieri D."/>
            <person name="Perpetuini G."/>
            <person name="Tofalo R."/>
            <person name="Bonetti A."/>
            <person name="Arita M."/>
            <person name="Mattarelli P."/>
        </authorList>
    </citation>
    <scope>NUCLEOTIDE SEQUENCE [LARGE SCALE GENOMIC DNA]</scope>
    <source>
        <strain evidence="2 3">RST7</strain>
    </source>
</reference>
<sequence>MWDTTGAMGVGIGRGIIVARQGACMERSDQCTGMGAKDDRASDGTPLIAVPNCAGDVADSNDSVQSADSVRVLTSVDSTNTYATSSVRRALAEDDIDCVDVVRGLFDDGHAESSATESSAVASDSEQRVPMSVVLSDTQTAGRGRLDRTWYNEPGESFVGTFVTAVPKALLDGGSSGWMTMAAGLAAIDALEKTTGLAVVDRQNEAGYDGCSGCVKNVHDNDNQVAQGDDHDGRVQHDQTGPRLALKWPNDVYLAGRKLGGILAELAAVRGDTAIVVFGIGLNLFVPADRLPTDQSTSLQLQVNALPEYAELRNRIANGIASSLRHRLTLLAADPVAAAETLRKETVAVSWTLGRHVTARLAQNGVTSGQVVEGVAESINADASLTIRIADDEIVTVTTGDVGVE</sequence>
<dbReference type="Gene3D" id="3.30.930.10">
    <property type="entry name" value="Bira Bifunctional Protein, Domain 2"/>
    <property type="match status" value="1"/>
</dbReference>
<protein>
    <submittedName>
        <fullName evidence="2">Biotin--[acetyl-CoA-carboxylase] ligase</fullName>
    </submittedName>
</protein>
<dbReference type="InterPro" id="IPR004143">
    <property type="entry name" value="BPL_LPL_catalytic"/>
</dbReference>
<evidence type="ECO:0000313" key="2">
    <source>
        <dbReference type="EMBL" id="KAA8831213.1"/>
    </source>
</evidence>
<proteinExistence type="predicted"/>
<dbReference type="EMBL" id="RZUI01000003">
    <property type="protein sequence ID" value="KAA8831213.1"/>
    <property type="molecule type" value="Genomic_DNA"/>
</dbReference>
<dbReference type="PANTHER" id="PTHR12835:SF5">
    <property type="entry name" value="BIOTIN--PROTEIN LIGASE"/>
    <property type="match status" value="1"/>
</dbReference>
<dbReference type="AlphaFoldDB" id="A0A5N0A0U1"/>
<comment type="caution">
    <text evidence="2">The sequence shown here is derived from an EMBL/GenBank/DDBJ whole genome shotgun (WGS) entry which is preliminary data.</text>
</comment>